<dbReference type="AlphaFoldDB" id="A0A8K0H5D5"/>
<feature type="compositionally biased region" description="Acidic residues" evidence="1">
    <location>
        <begin position="44"/>
        <end position="67"/>
    </location>
</feature>
<organism evidence="2 3">
    <name type="scientific">Rhamnella rubrinervis</name>
    <dbReference type="NCBI Taxonomy" id="2594499"/>
    <lineage>
        <taxon>Eukaryota</taxon>
        <taxon>Viridiplantae</taxon>
        <taxon>Streptophyta</taxon>
        <taxon>Embryophyta</taxon>
        <taxon>Tracheophyta</taxon>
        <taxon>Spermatophyta</taxon>
        <taxon>Magnoliopsida</taxon>
        <taxon>eudicotyledons</taxon>
        <taxon>Gunneridae</taxon>
        <taxon>Pentapetalae</taxon>
        <taxon>rosids</taxon>
        <taxon>fabids</taxon>
        <taxon>Rosales</taxon>
        <taxon>Rhamnaceae</taxon>
        <taxon>rhamnoid group</taxon>
        <taxon>Rhamneae</taxon>
        <taxon>Rhamnella</taxon>
    </lineage>
</organism>
<evidence type="ECO:0000256" key="1">
    <source>
        <dbReference type="SAM" id="MobiDB-lite"/>
    </source>
</evidence>
<gene>
    <name evidence="2" type="ORF">FNV43_RR11115</name>
</gene>
<keyword evidence="3" id="KW-1185">Reference proteome</keyword>
<feature type="region of interest" description="Disordered" evidence="1">
    <location>
        <begin position="35"/>
        <end position="67"/>
    </location>
</feature>
<sequence>MFEVFSSKLAVIEFRHNPSKQQAMDNILAHLDFGSSQATTANTNDEEDSEEDPTEANDSEGSEDSIDYVEHEVQWDLEDFDLWDDLDND</sequence>
<comment type="caution">
    <text evidence="2">The sequence shown here is derived from an EMBL/GenBank/DDBJ whole genome shotgun (WGS) entry which is preliminary data.</text>
</comment>
<dbReference type="EMBL" id="VOIH02000005">
    <property type="protein sequence ID" value="KAF3445938.1"/>
    <property type="molecule type" value="Genomic_DNA"/>
</dbReference>
<protein>
    <submittedName>
        <fullName evidence="2">Uncharacterized protein</fullName>
    </submittedName>
</protein>
<proteinExistence type="predicted"/>
<reference evidence="2" key="1">
    <citation type="submission" date="2020-03" db="EMBL/GenBank/DDBJ databases">
        <title>A high-quality chromosome-level genome assembly of a woody plant with both climbing and erect habits, Rhamnella rubrinervis.</title>
        <authorList>
            <person name="Lu Z."/>
            <person name="Yang Y."/>
            <person name="Zhu X."/>
            <person name="Sun Y."/>
        </authorList>
    </citation>
    <scope>NUCLEOTIDE SEQUENCE</scope>
    <source>
        <strain evidence="2">BYM</strain>
        <tissue evidence="2">Leaf</tissue>
    </source>
</reference>
<evidence type="ECO:0000313" key="2">
    <source>
        <dbReference type="EMBL" id="KAF3445938.1"/>
    </source>
</evidence>
<dbReference type="Proteomes" id="UP000796880">
    <property type="component" value="Unassembled WGS sequence"/>
</dbReference>
<accession>A0A8K0H5D5</accession>
<evidence type="ECO:0000313" key="3">
    <source>
        <dbReference type="Proteomes" id="UP000796880"/>
    </source>
</evidence>
<name>A0A8K0H5D5_9ROSA</name>